<evidence type="ECO:0000256" key="15">
    <source>
        <dbReference type="PIRSR" id="PIRSR603739-50"/>
    </source>
</evidence>
<keyword evidence="9 15" id="KW-0663">Pyridoxal phosphate</keyword>
<accession>A0A7U6GH83</accession>
<evidence type="ECO:0000256" key="12">
    <source>
        <dbReference type="ARBA" id="ARBA00023235"/>
    </source>
</evidence>
<dbReference type="PROSITE" id="PS51918">
    <property type="entry name" value="RADICAL_SAM"/>
    <property type="match status" value="1"/>
</dbReference>
<reference evidence="17 18" key="1">
    <citation type="journal article" date="2014" name="PLoS ONE">
        <title>Physiological and genomic features of a novel sulfur-oxidizing gammaproteobacterium belonging to a previously uncultivated symbiotic lineage isolated from a hydrothermal vent.</title>
        <authorList>
            <person name="Nunoura T."/>
            <person name="Takaki Y."/>
            <person name="Kazama H."/>
            <person name="Kakuta J."/>
            <person name="Shimamura S."/>
            <person name="Makita H."/>
            <person name="Hirai M."/>
            <person name="Miyazaki M."/>
            <person name="Takai K."/>
        </authorList>
    </citation>
    <scope>NUCLEOTIDE SEQUENCE [LARGE SCALE GENOMIC DNA]</scope>
    <source>
        <strain evidence="17 18">Hiromi1</strain>
    </source>
</reference>
<dbReference type="SFLD" id="SFLDS00029">
    <property type="entry name" value="Radical_SAM"/>
    <property type="match status" value="1"/>
</dbReference>
<dbReference type="InterPro" id="IPR022462">
    <property type="entry name" value="EpmB"/>
</dbReference>
<dbReference type="InterPro" id="IPR003739">
    <property type="entry name" value="Lys_aminomutase/Glu_NH3_mut"/>
</dbReference>
<evidence type="ECO:0000256" key="13">
    <source>
        <dbReference type="ARBA" id="ARBA00030756"/>
    </source>
</evidence>
<sequence length="340" mass="37881">MIPLSAPSMKTDHWQQQLAGAFNCVEDLLSFLDLKACQEPGMAAADNDFSIRVTHFFASLMEKGNIDDPLLRQVLPLGAEMENTPGFSTDPLSDQSAHTGYGMLHKYHGRVLLITTGACAINCRYCFRRHFPYADNQVTPSQWQSLVGQLHRDRTVSEVILSGGDPLSLANGRLHTLIEDLQDIPHLRRLRIHSRLPVVLPDRLDSTLLDILADCRLSASLVLHINHPREISTELTQALLPLRHLGIPLLNQAVLLKGINDRAHIQIALSEELFEAGILPYYLHQLDLVRGAAHFAVDDQEAAALYTLMQARLPGYLLPRLVREIPGAQSKTTLPVSQNR</sequence>
<evidence type="ECO:0000256" key="7">
    <source>
        <dbReference type="ARBA" id="ARBA00022691"/>
    </source>
</evidence>
<dbReference type="NCBIfam" id="TIGR00238">
    <property type="entry name" value="KamA family radical SAM protein"/>
    <property type="match status" value="1"/>
</dbReference>
<keyword evidence="7" id="KW-0949">S-adenosyl-L-methionine</keyword>
<dbReference type="InterPro" id="IPR013785">
    <property type="entry name" value="Aldolase_TIM"/>
</dbReference>
<dbReference type="SFLD" id="SFLDG01070">
    <property type="entry name" value="PLP-dependent"/>
    <property type="match status" value="1"/>
</dbReference>
<dbReference type="NCBIfam" id="TIGR03821">
    <property type="entry name" value="EFP_modif_epmB"/>
    <property type="match status" value="1"/>
</dbReference>
<evidence type="ECO:0000259" key="16">
    <source>
        <dbReference type="PROSITE" id="PS51918"/>
    </source>
</evidence>
<name>A0A7U6GH83_9GAMM</name>
<keyword evidence="8 14" id="KW-0479">Metal-binding</keyword>
<evidence type="ECO:0000256" key="9">
    <source>
        <dbReference type="ARBA" id="ARBA00022898"/>
    </source>
</evidence>
<evidence type="ECO:0000256" key="6">
    <source>
        <dbReference type="ARBA" id="ARBA00022485"/>
    </source>
</evidence>
<comment type="cofactor">
    <cofactor evidence="2 15">
        <name>pyridoxal 5'-phosphate</name>
        <dbReference type="ChEBI" id="CHEBI:597326"/>
    </cofactor>
</comment>
<comment type="similarity">
    <text evidence="4">Belongs to the radical SAM superfamily. KamA family.</text>
</comment>
<comment type="cofactor">
    <cofactor evidence="3">
        <name>[4Fe-4S] cluster</name>
        <dbReference type="ChEBI" id="CHEBI:49883"/>
    </cofactor>
</comment>
<keyword evidence="12" id="KW-0413">Isomerase</keyword>
<feature type="binding site" evidence="14">
    <location>
        <position position="126"/>
    </location>
    <ligand>
        <name>[4Fe-4S] cluster</name>
        <dbReference type="ChEBI" id="CHEBI:49883"/>
        <note>4Fe-4S-S-AdoMet</note>
    </ligand>
</feature>
<dbReference type="KEGG" id="tbn:TBH_C0653"/>
<dbReference type="Proteomes" id="UP000031631">
    <property type="component" value="Chromosome"/>
</dbReference>
<dbReference type="PANTHER" id="PTHR30538:SF1">
    <property type="entry name" value="L-LYSINE 2,3-AMINOMUTASE"/>
    <property type="match status" value="1"/>
</dbReference>
<evidence type="ECO:0000256" key="4">
    <source>
        <dbReference type="ARBA" id="ARBA00008703"/>
    </source>
</evidence>
<evidence type="ECO:0000256" key="3">
    <source>
        <dbReference type="ARBA" id="ARBA00001966"/>
    </source>
</evidence>
<evidence type="ECO:0000313" key="18">
    <source>
        <dbReference type="Proteomes" id="UP000031631"/>
    </source>
</evidence>
<evidence type="ECO:0000256" key="11">
    <source>
        <dbReference type="ARBA" id="ARBA00023014"/>
    </source>
</evidence>
<comment type="catalytic activity">
    <reaction evidence="1">
        <text>L-lysine = D-beta-lysine</text>
        <dbReference type="Rhea" id="RHEA:44148"/>
        <dbReference type="ChEBI" id="CHEBI:32551"/>
        <dbReference type="ChEBI" id="CHEBI:84138"/>
    </reaction>
</comment>
<dbReference type="GO" id="GO:0051539">
    <property type="term" value="F:4 iron, 4 sulfur cluster binding"/>
    <property type="evidence" value="ECO:0007669"/>
    <property type="project" value="UniProtKB-KW"/>
</dbReference>
<proteinExistence type="inferred from homology"/>
<dbReference type="PANTHER" id="PTHR30538">
    <property type="entry name" value="LYSINE 2,3-AMINOMUTASE-RELATED"/>
    <property type="match status" value="1"/>
</dbReference>
<evidence type="ECO:0000256" key="5">
    <source>
        <dbReference type="ARBA" id="ARBA00022363"/>
    </source>
</evidence>
<protein>
    <recommendedName>
        <fullName evidence="5">L-lysine 2,3-aminomutase</fullName>
    </recommendedName>
    <alternativeName>
        <fullName evidence="13">EF-P post-translational modification enzyme B</fullName>
    </alternativeName>
</protein>
<keyword evidence="10" id="KW-0408">Iron</keyword>
<evidence type="ECO:0000256" key="8">
    <source>
        <dbReference type="ARBA" id="ARBA00022723"/>
    </source>
</evidence>
<keyword evidence="18" id="KW-1185">Reference proteome</keyword>
<keyword evidence="11 14" id="KW-0411">Iron-sulfur</keyword>
<dbReference type="GO" id="GO:0016853">
    <property type="term" value="F:isomerase activity"/>
    <property type="evidence" value="ECO:0007669"/>
    <property type="project" value="UniProtKB-KW"/>
</dbReference>
<dbReference type="GO" id="GO:0046872">
    <property type="term" value="F:metal ion binding"/>
    <property type="evidence" value="ECO:0007669"/>
    <property type="project" value="UniProtKB-KW"/>
</dbReference>
<feature type="modified residue" description="N6-(pyridoxal phosphate)lysine" evidence="15">
    <location>
        <position position="331"/>
    </location>
</feature>
<dbReference type="SUPFAM" id="SSF102114">
    <property type="entry name" value="Radical SAM enzymes"/>
    <property type="match status" value="1"/>
</dbReference>
<dbReference type="PIRSF" id="PIRSF004911">
    <property type="entry name" value="DUF160"/>
    <property type="match status" value="1"/>
</dbReference>
<evidence type="ECO:0000256" key="2">
    <source>
        <dbReference type="ARBA" id="ARBA00001933"/>
    </source>
</evidence>
<dbReference type="OrthoDB" id="9770937at2"/>
<dbReference type="Pfam" id="PF04055">
    <property type="entry name" value="Radical_SAM"/>
    <property type="match status" value="1"/>
</dbReference>
<feature type="binding site" evidence="14">
    <location>
        <position position="123"/>
    </location>
    <ligand>
        <name>[4Fe-4S] cluster</name>
        <dbReference type="ChEBI" id="CHEBI:49883"/>
        <note>4Fe-4S-S-AdoMet</note>
    </ligand>
</feature>
<dbReference type="EMBL" id="AP012273">
    <property type="protein sequence ID" value="BAO43591.1"/>
    <property type="molecule type" value="Genomic_DNA"/>
</dbReference>
<feature type="domain" description="Radical SAM core" evidence="16">
    <location>
        <begin position="105"/>
        <end position="328"/>
    </location>
</feature>
<dbReference type="InterPro" id="IPR007197">
    <property type="entry name" value="rSAM"/>
</dbReference>
<dbReference type="CDD" id="cd01335">
    <property type="entry name" value="Radical_SAM"/>
    <property type="match status" value="1"/>
</dbReference>
<dbReference type="SFLD" id="SFLDF00314">
    <property type="entry name" value="L-lysine_2_3-aminomutase_(yjeK"/>
    <property type="match status" value="1"/>
</dbReference>
<dbReference type="Gene3D" id="3.20.20.70">
    <property type="entry name" value="Aldolase class I"/>
    <property type="match status" value="1"/>
</dbReference>
<evidence type="ECO:0000256" key="10">
    <source>
        <dbReference type="ARBA" id="ARBA00023004"/>
    </source>
</evidence>
<evidence type="ECO:0000256" key="14">
    <source>
        <dbReference type="PIRSR" id="PIRSR004911-1"/>
    </source>
</evidence>
<evidence type="ECO:0000313" key="17">
    <source>
        <dbReference type="EMBL" id="BAO43591.1"/>
    </source>
</evidence>
<evidence type="ECO:0000256" key="1">
    <source>
        <dbReference type="ARBA" id="ARBA00001352"/>
    </source>
</evidence>
<keyword evidence="6 14" id="KW-0004">4Fe-4S</keyword>
<organism evidence="17 18">
    <name type="scientific">Thiolapillus brandeum</name>
    <dbReference type="NCBI Taxonomy" id="1076588"/>
    <lineage>
        <taxon>Bacteria</taxon>
        <taxon>Pseudomonadati</taxon>
        <taxon>Pseudomonadota</taxon>
        <taxon>Gammaproteobacteria</taxon>
        <taxon>Chromatiales</taxon>
        <taxon>Sedimenticolaceae</taxon>
        <taxon>Thiolapillus</taxon>
    </lineage>
</organism>
<dbReference type="AlphaFoldDB" id="A0A7U6GH83"/>
<gene>
    <name evidence="17" type="ORF">TBH_C0653</name>
</gene>
<feature type="binding site" evidence="14">
    <location>
        <position position="119"/>
    </location>
    <ligand>
        <name>[4Fe-4S] cluster</name>
        <dbReference type="ChEBI" id="CHEBI:49883"/>
        <note>4Fe-4S-S-AdoMet</note>
    </ligand>
</feature>
<dbReference type="InterPro" id="IPR058240">
    <property type="entry name" value="rSAM_sf"/>
</dbReference>